<keyword evidence="2" id="KW-0560">Oxidoreductase</keyword>
<reference evidence="4 5" key="1">
    <citation type="submission" date="2018-11" db="EMBL/GenBank/DDBJ databases">
        <title>Complete genome sequence of Leptospira kmetyi isolate LS 001/16 from soil sample associated with a leptospirosis patient in Kelantan.</title>
        <authorList>
            <person name="Muhammad Yusoff F."/>
            <person name="Muhammad Yusoff S."/>
            <person name="Ahmad M.N."/>
            <person name="Yusof N.Y."/>
            <person name="Aziah I."/>
        </authorList>
    </citation>
    <scope>NUCLEOTIDE SEQUENCE [LARGE SCALE GENOMIC DNA]</scope>
    <source>
        <strain evidence="4 5">LS 001/16</strain>
    </source>
</reference>
<dbReference type="KEGG" id="lkm:EFP84_09485"/>
<dbReference type="PRINTS" id="PR00081">
    <property type="entry name" value="GDHRDH"/>
</dbReference>
<evidence type="ECO:0000313" key="4">
    <source>
        <dbReference type="EMBL" id="AYV55719.1"/>
    </source>
</evidence>
<dbReference type="PIRSF" id="PIRSF000126">
    <property type="entry name" value="11-beta-HSD1"/>
    <property type="match status" value="1"/>
</dbReference>
<evidence type="ECO:0000256" key="2">
    <source>
        <dbReference type="ARBA" id="ARBA00023002"/>
    </source>
</evidence>
<dbReference type="InterPro" id="IPR036291">
    <property type="entry name" value="NAD(P)-bd_dom_sf"/>
</dbReference>
<protein>
    <submittedName>
        <fullName evidence="4">SDR family oxidoreductase</fullName>
    </submittedName>
</protein>
<evidence type="ECO:0000313" key="5">
    <source>
        <dbReference type="Proteomes" id="UP000276407"/>
    </source>
</evidence>
<dbReference type="GO" id="GO:0016491">
    <property type="term" value="F:oxidoreductase activity"/>
    <property type="evidence" value="ECO:0007669"/>
    <property type="project" value="UniProtKB-KW"/>
</dbReference>
<accession>A0AAD0XNT5</accession>
<organism evidence="4 5">
    <name type="scientific">Leptospira kmetyi</name>
    <dbReference type="NCBI Taxonomy" id="408139"/>
    <lineage>
        <taxon>Bacteria</taxon>
        <taxon>Pseudomonadati</taxon>
        <taxon>Spirochaetota</taxon>
        <taxon>Spirochaetia</taxon>
        <taxon>Leptospirales</taxon>
        <taxon>Leptospiraceae</taxon>
        <taxon>Leptospira</taxon>
    </lineage>
</organism>
<evidence type="ECO:0000256" key="1">
    <source>
        <dbReference type="ARBA" id="ARBA00006484"/>
    </source>
</evidence>
<dbReference type="PANTHER" id="PTHR42901:SF1">
    <property type="entry name" value="ALCOHOL DEHYDROGENASE"/>
    <property type="match status" value="1"/>
</dbReference>
<dbReference type="CDD" id="cd05233">
    <property type="entry name" value="SDR_c"/>
    <property type="match status" value="1"/>
</dbReference>
<evidence type="ECO:0000256" key="3">
    <source>
        <dbReference type="RuleBase" id="RU000363"/>
    </source>
</evidence>
<dbReference type="Proteomes" id="UP000276407">
    <property type="component" value="Chromosome 1"/>
</dbReference>
<dbReference type="EMBL" id="CP033614">
    <property type="protein sequence ID" value="AYV55719.1"/>
    <property type="molecule type" value="Genomic_DNA"/>
</dbReference>
<dbReference type="InterPro" id="IPR002347">
    <property type="entry name" value="SDR_fam"/>
</dbReference>
<dbReference type="AlphaFoldDB" id="A0AAD0XNT5"/>
<sequence length="264" mass="28637">MKYKLALITGAAGGLGKEFSKHLAEQGTDLILTDVSSASLKPIQADLGKSYGIKVEIVPADLSLSEGREKILSYIVRKKLKPDLLVNNAGLGYIGDFSNEPDASFLTTIRVNVEGLVHLTRKILPLFLENGKGKIINVASTASFQPIPYFTIYAATKVFVLYFTEGLSRELKGSGVGVHAVCPGPIRTPFFAKAFPSGFWTPDFIWLTPTQVVRAALSGAEKNKPVIVVGLVNQIQNFLTSIVSRSFSAWVGSKLFSMGKDRKN</sequence>
<dbReference type="InterPro" id="IPR020904">
    <property type="entry name" value="Sc_DH/Rdtase_CS"/>
</dbReference>
<gene>
    <name evidence="4" type="ORF">EFP84_09485</name>
</gene>
<dbReference type="Gene3D" id="3.40.50.720">
    <property type="entry name" value="NAD(P)-binding Rossmann-like Domain"/>
    <property type="match status" value="1"/>
</dbReference>
<dbReference type="PRINTS" id="PR00080">
    <property type="entry name" value="SDRFAMILY"/>
</dbReference>
<dbReference type="PANTHER" id="PTHR42901">
    <property type="entry name" value="ALCOHOL DEHYDROGENASE"/>
    <property type="match status" value="1"/>
</dbReference>
<dbReference type="Pfam" id="PF00106">
    <property type="entry name" value="adh_short"/>
    <property type="match status" value="1"/>
</dbReference>
<dbReference type="SUPFAM" id="SSF51735">
    <property type="entry name" value="NAD(P)-binding Rossmann-fold domains"/>
    <property type="match status" value="1"/>
</dbReference>
<proteinExistence type="inferred from homology"/>
<dbReference type="RefSeq" id="WP_123179555.1">
    <property type="nucleotide sequence ID" value="NZ_CP033614.1"/>
</dbReference>
<dbReference type="PROSITE" id="PS00061">
    <property type="entry name" value="ADH_SHORT"/>
    <property type="match status" value="1"/>
</dbReference>
<comment type="similarity">
    <text evidence="1 3">Belongs to the short-chain dehydrogenases/reductases (SDR) family.</text>
</comment>
<name>A0AAD0XNT5_9LEPT</name>